<dbReference type="Proteomes" id="UP000015454">
    <property type="component" value="Unassembled WGS sequence"/>
</dbReference>
<reference evidence="3" key="1">
    <citation type="submission" date="2013-05" db="EMBL/GenBank/DDBJ databases">
        <authorList>
            <person name="Harkins D.M."/>
            <person name="Durkin A.S."/>
            <person name="Brinkac L.M."/>
            <person name="Haft D.H."/>
            <person name="Selengut J.D."/>
            <person name="Sanka R."/>
            <person name="DePew J."/>
            <person name="Purushe J."/>
            <person name="Hartskeerl R.A."/>
            <person name="Ahmed A."/>
            <person name="van der Linden H."/>
            <person name="Goris M.G.A."/>
            <person name="Vinetz J.M."/>
            <person name="Sutton G.G."/>
            <person name="Nierman W.C."/>
            <person name="Fouts D.E."/>
        </authorList>
    </citation>
    <scope>NUCLEOTIDE SEQUENCE [LARGE SCALE GENOMIC DNA]</scope>
    <source>
        <strain evidence="3">5399</strain>
    </source>
</reference>
<dbReference type="RefSeq" id="WP_020987088.1">
    <property type="nucleotide sequence ID" value="NZ_AHMO02000007.1"/>
</dbReference>
<comment type="caution">
    <text evidence="3">The sequence shown here is derived from an EMBL/GenBank/DDBJ whole genome shotgun (WGS) entry which is preliminary data.</text>
</comment>
<dbReference type="SUPFAM" id="SSF55961">
    <property type="entry name" value="Bet v1-like"/>
    <property type="match status" value="1"/>
</dbReference>
<keyword evidence="4" id="KW-1185">Reference proteome</keyword>
<evidence type="ECO:0000313" key="3">
    <source>
        <dbReference type="EMBL" id="EQA46328.1"/>
    </source>
</evidence>
<organism evidence="3 4">
    <name type="scientific">Leptospira broomii serovar Hurstbridge str. 5399</name>
    <dbReference type="NCBI Taxonomy" id="1049789"/>
    <lineage>
        <taxon>Bacteria</taxon>
        <taxon>Pseudomonadati</taxon>
        <taxon>Spirochaetota</taxon>
        <taxon>Spirochaetia</taxon>
        <taxon>Leptospirales</taxon>
        <taxon>Leptospiraceae</taxon>
        <taxon>Leptospira</taxon>
    </lineage>
</organism>
<protein>
    <recommendedName>
        <fullName evidence="2">Activator of Hsp90 ATPase homologue 1/2-like C-terminal domain-containing protein</fullName>
    </recommendedName>
</protein>
<dbReference type="Pfam" id="PF08327">
    <property type="entry name" value="AHSA1"/>
    <property type="match status" value="1"/>
</dbReference>
<evidence type="ECO:0000256" key="1">
    <source>
        <dbReference type="ARBA" id="ARBA00006817"/>
    </source>
</evidence>
<proteinExistence type="inferred from homology"/>
<name>T0GLT5_9LEPT</name>
<dbReference type="EMBL" id="AHMO02000007">
    <property type="protein sequence ID" value="EQA46328.1"/>
    <property type="molecule type" value="Genomic_DNA"/>
</dbReference>
<evidence type="ECO:0000313" key="4">
    <source>
        <dbReference type="Proteomes" id="UP000015454"/>
    </source>
</evidence>
<dbReference type="OrthoDB" id="118413at2"/>
<accession>T0GLT5</accession>
<dbReference type="STRING" id="1049789.LEP1GSC050_0159"/>
<dbReference type="InterPro" id="IPR013538">
    <property type="entry name" value="ASHA1/2-like_C"/>
</dbReference>
<dbReference type="Gene3D" id="3.30.530.20">
    <property type="match status" value="1"/>
</dbReference>
<sequence length="162" mass="18630">MTNLYQTNTQVIITRIFDAPRELVFKAWTDPSYITRWWGPKSFTAPFCKIDLRTGGSYLYCMKSPEGQDFWSTGIFRELVVPERIVYTDRFADEKGTPVPASYYGMEGDWPEELLVTVVFEDLGKKTKLTLVHTGFPPGRMKELAAMGWNESLDKFAESFSQ</sequence>
<gene>
    <name evidence="3" type="ORF">LEP1GSC050_0159</name>
</gene>
<feature type="domain" description="Activator of Hsp90 ATPase homologue 1/2-like C-terminal" evidence="2">
    <location>
        <begin position="18"/>
        <end position="158"/>
    </location>
</feature>
<evidence type="ECO:0000259" key="2">
    <source>
        <dbReference type="Pfam" id="PF08327"/>
    </source>
</evidence>
<dbReference type="InterPro" id="IPR023393">
    <property type="entry name" value="START-like_dom_sf"/>
</dbReference>
<dbReference type="AlphaFoldDB" id="T0GLT5"/>
<comment type="similarity">
    <text evidence="1">Belongs to the AHA1 family.</text>
</comment>